<dbReference type="SUPFAM" id="SSF52954">
    <property type="entry name" value="Class II aaRS ABD-related"/>
    <property type="match status" value="1"/>
</dbReference>
<dbReference type="SUPFAM" id="SSF55681">
    <property type="entry name" value="Class II aaRS and biotin synthetases"/>
    <property type="match status" value="1"/>
</dbReference>
<evidence type="ECO:0000256" key="14">
    <source>
        <dbReference type="ARBA" id="ARBA00023273"/>
    </source>
</evidence>
<feature type="region of interest" description="Disordered" evidence="19">
    <location>
        <begin position="989"/>
        <end position="1018"/>
    </location>
</feature>
<dbReference type="InterPro" id="IPR002314">
    <property type="entry name" value="aa-tRNA-synt_IIb"/>
</dbReference>
<keyword evidence="13" id="KW-0030">Aminoacyl-tRNA synthetase</keyword>
<dbReference type="PANTHER" id="PTHR10745">
    <property type="entry name" value="GLYCYL-TRNA SYNTHETASE/DNA POLYMERASE SUBUNIT GAMMA-2"/>
    <property type="match status" value="1"/>
</dbReference>
<evidence type="ECO:0000259" key="20">
    <source>
        <dbReference type="PROSITE" id="PS50862"/>
    </source>
</evidence>
<reference evidence="21 22" key="1">
    <citation type="journal article" date="2018" name="Plant J.">
        <title>Genome sequences of Chlorella sorokiniana UTEX 1602 and Micractinium conductrix SAG 241.80: implications to maltose excretion by a green alga.</title>
        <authorList>
            <person name="Arriola M.B."/>
            <person name="Velmurugan N."/>
            <person name="Zhang Y."/>
            <person name="Plunkett M.H."/>
            <person name="Hondzo H."/>
            <person name="Barney B.M."/>
        </authorList>
    </citation>
    <scope>NUCLEOTIDE SEQUENCE [LARGE SCALE GENOMIC DNA]</scope>
    <source>
        <strain evidence="22">UTEX 1602</strain>
    </source>
</reference>
<keyword evidence="22" id="KW-1185">Reference proteome</keyword>
<evidence type="ECO:0000256" key="12">
    <source>
        <dbReference type="ARBA" id="ARBA00022917"/>
    </source>
</evidence>
<evidence type="ECO:0000256" key="7">
    <source>
        <dbReference type="ARBA" id="ARBA00022490"/>
    </source>
</evidence>
<dbReference type="NCBIfam" id="TIGR00389">
    <property type="entry name" value="glyS_dimeric"/>
    <property type="match status" value="1"/>
</dbReference>
<dbReference type="InterPro" id="IPR006195">
    <property type="entry name" value="aa-tRNA-synth_II"/>
</dbReference>
<dbReference type="PANTHER" id="PTHR10745:SF0">
    <property type="entry name" value="GLYCINE--TRNA LIGASE"/>
    <property type="match status" value="1"/>
</dbReference>
<dbReference type="CDD" id="cd00858">
    <property type="entry name" value="GlyRS_anticodon"/>
    <property type="match status" value="1"/>
</dbReference>
<evidence type="ECO:0000256" key="13">
    <source>
        <dbReference type="ARBA" id="ARBA00023146"/>
    </source>
</evidence>
<evidence type="ECO:0000256" key="4">
    <source>
        <dbReference type="ARBA" id="ARBA00011738"/>
    </source>
</evidence>
<dbReference type="Gene3D" id="3.30.40.230">
    <property type="match status" value="1"/>
</dbReference>
<accession>A0A2P6TQE5</accession>
<sequence>MIDVKVLEDEFHAAQEAVARQGDVVRSLKAQAKDGHVDRSAVDEAIEMLKQVKIDAERKQKAYEDATGKTAGANKEAFRAAMTNALERRLFYIPSFKIYGSVAGFYDYGPPGCAMKQNVTQTWRNHFVLEENMLEVECPAVTPEIVLKASGHVERFTDFMVKDVKTGDCYRADHLLEGALEAALEDTKNPLSKEATFEARDLLARVGELGAAELGAALTQYGVKAPDTKNDISEPFPFNLMFKTSIGPRGDLVGYLRPETAQGIFVNFKDLLYYNGSKLPFAAAQIGSSYRNEISPRAGLLRVREFTQAEIEHFVNPADKSHPKFKSVANVAPLLYSRALQMGEEKKPKRIPLGEAVSQGIIANETLAYFIGRTYLFGEKIGLNTERIRFRQHLQHEMAHYAEDCWDFEVECSYGWVECAGLADRSAYDLTAHAGMSKVELNAYERFPEPREEDVLTILPNKKELGKLFKKDAKTISDALEAMSECDAMEMQAKLAAGQAATLKAGGQSFEMQPGFVEIKKERKKLSGRNFTPGVIEPSFGIGRILYCLFEHAFYSREGDDQRTVFRFTPITAPVKCTVFPLLQRAELNEKAEATSAALTRERLSNTIDTTGTTIGKRYARTDEIGVPFAITIDYQTLEDSTATLRERDSTAQVRVPLAELPGLMRRLTDMEITWADVAAQQLRVSATGSGAATGTTAAVLSDAAGMVQAAPAGALATGHTQSSTPASKAVGDLTAAGSGSLAQALAALYSSANAAPGAASASAPVDGFATGSDGAAIVSATLAKARAAIGHLRRLAQQQTATGTASGDSADVHTISACDSASGMCIGTALSSAQKADGTASTSAALQGSSGGSTTSGSTSGSGSGTGASSLSALTSITAPGAAVVGGFSTGQGTAADGTPAQGTSSTQLRAAVPDHTAKGTLQAQAAGLEGDVLANTAGVASATPTGSQVSGSVQAHTLSASHVADLLAAAGGDWSKVVALLTGQAGSGAASGSGKATASGTDGAAVTVNGSSDAHL</sequence>
<evidence type="ECO:0000256" key="17">
    <source>
        <dbReference type="ARBA" id="ARBA00049523"/>
    </source>
</evidence>
<comment type="subcellular location">
    <subcellularLocation>
        <location evidence="1">Cell projection</location>
        <location evidence="1">Axon</location>
    </subcellularLocation>
    <subcellularLocation>
        <location evidence="2">Cytoplasm</location>
    </subcellularLocation>
</comment>
<dbReference type="SMART" id="SM00991">
    <property type="entry name" value="WHEP-TRS"/>
    <property type="match status" value="1"/>
</dbReference>
<dbReference type="GO" id="GO:0016740">
    <property type="term" value="F:transferase activity"/>
    <property type="evidence" value="ECO:0007669"/>
    <property type="project" value="UniProtKB-KW"/>
</dbReference>
<feature type="region of interest" description="Disordered" evidence="19">
    <location>
        <begin position="844"/>
        <end position="871"/>
    </location>
</feature>
<dbReference type="GO" id="GO:0005524">
    <property type="term" value="F:ATP binding"/>
    <property type="evidence" value="ECO:0007669"/>
    <property type="project" value="UniProtKB-KW"/>
</dbReference>
<evidence type="ECO:0000256" key="10">
    <source>
        <dbReference type="ARBA" id="ARBA00022741"/>
    </source>
</evidence>
<comment type="catalytic activity">
    <reaction evidence="16">
        <text>2 ATP + H(+) = P(1),P(4)-bis(5'-adenosyl) tetraphosphate + diphosphate</text>
        <dbReference type="Rhea" id="RHEA:34935"/>
        <dbReference type="ChEBI" id="CHEBI:15378"/>
        <dbReference type="ChEBI" id="CHEBI:30616"/>
        <dbReference type="ChEBI" id="CHEBI:33019"/>
        <dbReference type="ChEBI" id="CHEBI:58141"/>
    </reaction>
    <physiologicalReaction direction="left-to-right" evidence="16">
        <dbReference type="Rhea" id="RHEA:34936"/>
    </physiologicalReaction>
</comment>
<proteinExistence type="inferred from homology"/>
<dbReference type="FunFam" id="3.30.720.200:FF:000001">
    <property type="entry name" value="Glycine--tRNA ligase 2"/>
    <property type="match status" value="1"/>
</dbReference>
<dbReference type="FunFam" id="3.30.40.230:FF:000001">
    <property type="entry name" value="Glycine--tRNA ligase"/>
    <property type="match status" value="1"/>
</dbReference>
<evidence type="ECO:0000256" key="5">
    <source>
        <dbReference type="ARBA" id="ARBA00012829"/>
    </source>
</evidence>
<comment type="similarity">
    <text evidence="3">Belongs to the class-II aminoacyl-tRNA synthetase family.</text>
</comment>
<keyword evidence="10" id="KW-0547">Nucleotide-binding</keyword>
<dbReference type="AlphaFoldDB" id="A0A2P6TQE5"/>
<keyword evidence="8" id="KW-0436">Ligase</keyword>
<feature type="compositionally biased region" description="Low complexity" evidence="19">
    <location>
        <begin position="994"/>
        <end position="1007"/>
    </location>
</feature>
<name>A0A2P6TQE5_CHLSO</name>
<dbReference type="Pfam" id="PF00587">
    <property type="entry name" value="tRNA-synt_2b"/>
    <property type="match status" value="1"/>
</dbReference>
<gene>
    <name evidence="21" type="ORF">C2E21_4908</name>
</gene>
<dbReference type="NCBIfam" id="NF003211">
    <property type="entry name" value="PRK04173.1"/>
    <property type="match status" value="1"/>
</dbReference>
<evidence type="ECO:0000313" key="21">
    <source>
        <dbReference type="EMBL" id="PRW56256.1"/>
    </source>
</evidence>
<dbReference type="OrthoDB" id="57698at2759"/>
<dbReference type="InterPro" id="IPR004154">
    <property type="entry name" value="Anticodon-bd"/>
</dbReference>
<dbReference type="InterPro" id="IPR036621">
    <property type="entry name" value="Anticodon-bd_dom_sf"/>
</dbReference>
<keyword evidence="11" id="KW-0067">ATP-binding</keyword>
<dbReference type="FunFam" id="3.30.930.10:FF:000010">
    <property type="entry name" value="Glycyl-tRNA synthetase 1"/>
    <property type="match status" value="1"/>
</dbReference>
<dbReference type="STRING" id="3076.A0A2P6TQE5"/>
<dbReference type="Gene3D" id="3.40.50.800">
    <property type="entry name" value="Anticodon-binding domain"/>
    <property type="match status" value="1"/>
</dbReference>
<dbReference type="PROSITE" id="PS50862">
    <property type="entry name" value="AA_TRNA_LIGASE_II"/>
    <property type="match status" value="1"/>
</dbReference>
<dbReference type="EC" id="6.1.1.14" evidence="5"/>
<evidence type="ECO:0000256" key="6">
    <source>
        <dbReference type="ARBA" id="ARBA00019404"/>
    </source>
</evidence>
<dbReference type="PRINTS" id="PR01043">
    <property type="entry name" value="TRNASYNTHGLY"/>
</dbReference>
<dbReference type="Pfam" id="PF03129">
    <property type="entry name" value="HGTP_anticodon"/>
    <property type="match status" value="1"/>
</dbReference>
<evidence type="ECO:0000313" key="22">
    <source>
        <dbReference type="Proteomes" id="UP000239899"/>
    </source>
</evidence>
<dbReference type="InterPro" id="IPR000738">
    <property type="entry name" value="WHEP-TRS_dom"/>
</dbReference>
<evidence type="ECO:0000256" key="9">
    <source>
        <dbReference type="ARBA" id="ARBA00022679"/>
    </source>
</evidence>
<keyword evidence="14" id="KW-0966">Cell projection</keyword>
<dbReference type="Proteomes" id="UP000239899">
    <property type="component" value="Unassembled WGS sequence"/>
</dbReference>
<dbReference type="GO" id="GO:0070150">
    <property type="term" value="P:mitochondrial glycyl-tRNA aminoacylation"/>
    <property type="evidence" value="ECO:0007669"/>
    <property type="project" value="TreeGrafter"/>
</dbReference>
<dbReference type="InterPro" id="IPR002315">
    <property type="entry name" value="tRNA-synt_gly"/>
</dbReference>
<evidence type="ECO:0000256" key="15">
    <source>
        <dbReference type="ARBA" id="ARBA00030057"/>
    </source>
</evidence>
<evidence type="ECO:0000256" key="8">
    <source>
        <dbReference type="ARBA" id="ARBA00022598"/>
    </source>
</evidence>
<comment type="catalytic activity">
    <reaction evidence="17">
        <text>tRNA(Gly) + glycine + ATP = glycyl-tRNA(Gly) + AMP + diphosphate</text>
        <dbReference type="Rhea" id="RHEA:16013"/>
        <dbReference type="Rhea" id="RHEA-COMP:9664"/>
        <dbReference type="Rhea" id="RHEA-COMP:9683"/>
        <dbReference type="ChEBI" id="CHEBI:30616"/>
        <dbReference type="ChEBI" id="CHEBI:33019"/>
        <dbReference type="ChEBI" id="CHEBI:57305"/>
        <dbReference type="ChEBI" id="CHEBI:78442"/>
        <dbReference type="ChEBI" id="CHEBI:78522"/>
        <dbReference type="ChEBI" id="CHEBI:456215"/>
        <dbReference type="EC" id="6.1.1.14"/>
    </reaction>
    <physiologicalReaction direction="left-to-right" evidence="17">
        <dbReference type="Rhea" id="RHEA:16014"/>
    </physiologicalReaction>
</comment>
<keyword evidence="18" id="KW-0175">Coiled coil</keyword>
<comment type="caution">
    <text evidence="21">The sequence shown here is derived from an EMBL/GenBank/DDBJ whole genome shotgun (WGS) entry which is preliminary data.</text>
</comment>
<dbReference type="InterPro" id="IPR027031">
    <property type="entry name" value="Gly-tRNA_synthase/POLG2"/>
</dbReference>
<organism evidence="21 22">
    <name type="scientific">Chlorella sorokiniana</name>
    <name type="common">Freshwater green alga</name>
    <dbReference type="NCBI Taxonomy" id="3076"/>
    <lineage>
        <taxon>Eukaryota</taxon>
        <taxon>Viridiplantae</taxon>
        <taxon>Chlorophyta</taxon>
        <taxon>core chlorophytes</taxon>
        <taxon>Trebouxiophyceae</taxon>
        <taxon>Chlorellales</taxon>
        <taxon>Chlorellaceae</taxon>
        <taxon>Chlorella clade</taxon>
        <taxon>Chlorella</taxon>
    </lineage>
</organism>
<dbReference type="FunFam" id="3.30.930.10:FF:000158">
    <property type="entry name" value="Glycyl-tRNA synthetase"/>
    <property type="match status" value="1"/>
</dbReference>
<keyword evidence="7" id="KW-0963">Cytoplasm</keyword>
<dbReference type="GO" id="GO:0004820">
    <property type="term" value="F:glycine-tRNA ligase activity"/>
    <property type="evidence" value="ECO:0007669"/>
    <property type="project" value="UniProtKB-EC"/>
</dbReference>
<feature type="domain" description="Aminoacyl-transfer RNA synthetases class-II family profile" evidence="20">
    <location>
        <begin position="81"/>
        <end position="570"/>
    </location>
</feature>
<dbReference type="FunFam" id="3.40.50.800:FF:000004">
    <property type="entry name" value="Glycine--tRNA ligase 2"/>
    <property type="match status" value="1"/>
</dbReference>
<dbReference type="GO" id="GO:0005739">
    <property type="term" value="C:mitochondrion"/>
    <property type="evidence" value="ECO:0007669"/>
    <property type="project" value="TreeGrafter"/>
</dbReference>
<protein>
    <recommendedName>
        <fullName evidence="6">Glycine--tRNA ligase</fullName>
        <ecNumber evidence="5">6.1.1.14</ecNumber>
    </recommendedName>
    <alternativeName>
        <fullName evidence="15">Diadenosine tetraphosphate synthetase</fullName>
    </alternativeName>
</protein>
<keyword evidence="12" id="KW-0648">Protein biosynthesis</keyword>
<feature type="compositionally biased region" description="Low complexity" evidence="19">
    <location>
        <begin position="844"/>
        <end position="860"/>
    </location>
</feature>
<dbReference type="InterPro" id="IPR033731">
    <property type="entry name" value="GlyRS-like_core"/>
</dbReference>
<keyword evidence="9" id="KW-0808">Transferase</keyword>
<evidence type="ECO:0000256" key="11">
    <source>
        <dbReference type="ARBA" id="ARBA00022840"/>
    </source>
</evidence>
<dbReference type="Gene3D" id="3.30.720.200">
    <property type="match status" value="1"/>
</dbReference>
<evidence type="ECO:0000256" key="19">
    <source>
        <dbReference type="SAM" id="MobiDB-lite"/>
    </source>
</evidence>
<dbReference type="InterPro" id="IPR045864">
    <property type="entry name" value="aa-tRNA-synth_II/BPL/LPL"/>
</dbReference>
<evidence type="ECO:0000256" key="18">
    <source>
        <dbReference type="SAM" id="Coils"/>
    </source>
</evidence>
<evidence type="ECO:0000256" key="16">
    <source>
        <dbReference type="ARBA" id="ARBA00048436"/>
    </source>
</evidence>
<feature type="coiled-coil region" evidence="18">
    <location>
        <begin position="42"/>
        <end position="69"/>
    </location>
</feature>
<comment type="subunit">
    <text evidence="4">Homodimer.</text>
</comment>
<evidence type="ECO:0000256" key="1">
    <source>
        <dbReference type="ARBA" id="ARBA00004489"/>
    </source>
</evidence>
<evidence type="ECO:0000256" key="2">
    <source>
        <dbReference type="ARBA" id="ARBA00004496"/>
    </source>
</evidence>
<dbReference type="Gene3D" id="3.30.930.10">
    <property type="entry name" value="Bira Bifunctional Protein, Domain 2"/>
    <property type="match status" value="1"/>
</dbReference>
<dbReference type="CDD" id="cd00774">
    <property type="entry name" value="GlyRS-like_core"/>
    <property type="match status" value="1"/>
</dbReference>
<dbReference type="EMBL" id="LHPG02000009">
    <property type="protein sequence ID" value="PRW56256.1"/>
    <property type="molecule type" value="Genomic_DNA"/>
</dbReference>
<evidence type="ECO:0000256" key="3">
    <source>
        <dbReference type="ARBA" id="ARBA00008226"/>
    </source>
</evidence>